<sequence>MRRVVLIASFLAVPIIAIASYIYIEDRTAQKIAVQIYADDARVISQAVHQYTVDKRRPPQSFDDLVNAGYLKAIPGRRPMYSDPIPLQKGRV</sequence>
<dbReference type="EMBL" id="RSDW01000001">
    <property type="protein sequence ID" value="RSL16346.1"/>
    <property type="molecule type" value="Genomic_DNA"/>
</dbReference>
<dbReference type="AlphaFoldDB" id="A0A428MHH0"/>
<dbReference type="Proteomes" id="UP000269669">
    <property type="component" value="Unassembled WGS sequence"/>
</dbReference>
<evidence type="ECO:0000313" key="1">
    <source>
        <dbReference type="EMBL" id="RSL16346.1"/>
    </source>
</evidence>
<accession>A0A428MHH0</accession>
<gene>
    <name evidence="1" type="ORF">EDE15_1858</name>
</gene>
<proteinExistence type="predicted"/>
<reference evidence="1 2" key="1">
    <citation type="submission" date="2018-12" db="EMBL/GenBank/DDBJ databases">
        <title>Sequencing of bacterial isolates from soil warming experiment in Harvard Forest, Massachusetts, USA.</title>
        <authorList>
            <person name="Deangelis K."/>
        </authorList>
    </citation>
    <scope>NUCLEOTIDE SEQUENCE [LARGE SCALE GENOMIC DNA]</scope>
    <source>
        <strain evidence="1 2">EB153</strain>
    </source>
</reference>
<name>A0A428MHH0_9BACT</name>
<keyword evidence="2" id="KW-1185">Reference proteome</keyword>
<evidence type="ECO:0000313" key="2">
    <source>
        <dbReference type="Proteomes" id="UP000269669"/>
    </source>
</evidence>
<organism evidence="1 2">
    <name type="scientific">Edaphobacter aggregans</name>
    <dbReference type="NCBI Taxonomy" id="570835"/>
    <lineage>
        <taxon>Bacteria</taxon>
        <taxon>Pseudomonadati</taxon>
        <taxon>Acidobacteriota</taxon>
        <taxon>Terriglobia</taxon>
        <taxon>Terriglobales</taxon>
        <taxon>Acidobacteriaceae</taxon>
        <taxon>Edaphobacter</taxon>
    </lineage>
</organism>
<protein>
    <submittedName>
        <fullName evidence="1">Uncharacterized protein</fullName>
    </submittedName>
</protein>
<comment type="caution">
    <text evidence="1">The sequence shown here is derived from an EMBL/GenBank/DDBJ whole genome shotgun (WGS) entry which is preliminary data.</text>
</comment>